<dbReference type="AlphaFoldDB" id="A0A225E4V4"/>
<proteinExistence type="predicted"/>
<evidence type="ECO:0000256" key="2">
    <source>
        <dbReference type="PROSITE-ProRule" id="PRU00703"/>
    </source>
</evidence>
<keyword evidence="5" id="KW-1185">Reference proteome</keyword>
<dbReference type="PANTHER" id="PTHR48108">
    <property type="entry name" value="CBS DOMAIN-CONTAINING PROTEIN CBSX2, CHLOROPLASTIC"/>
    <property type="match status" value="1"/>
</dbReference>
<sequence>MICPLCGHKGNLPGADWCLWCQFDLSAVDRPVPSDRIEHSLMSDSVSVLGPRVPVTVSDTADIGIAVRSMIDRQVGAVLVTDASGRLVGILTERDFLTKVAGSADFASRPVAAFMTRHPETVRLADPLAFALGKMAGGGYRHLPVVADGKPVGVVSVRDILRYIVGLCREG</sequence>
<dbReference type="Pfam" id="PF00571">
    <property type="entry name" value="CBS"/>
    <property type="match status" value="2"/>
</dbReference>
<accession>A0A225E4V4</accession>
<dbReference type="PROSITE" id="PS51371">
    <property type="entry name" value="CBS"/>
    <property type="match status" value="2"/>
</dbReference>
<feature type="domain" description="CBS" evidence="3">
    <location>
        <begin position="115"/>
        <end position="171"/>
    </location>
</feature>
<dbReference type="SUPFAM" id="SSF54631">
    <property type="entry name" value="CBS-domain pair"/>
    <property type="match status" value="1"/>
</dbReference>
<dbReference type="PANTHER" id="PTHR48108:SF26">
    <property type="entry name" value="CBS DOMAIN-CONTAINING PROTEIN DDB_G0289609"/>
    <property type="match status" value="1"/>
</dbReference>
<keyword evidence="1" id="KW-0677">Repeat</keyword>
<dbReference type="InterPro" id="IPR046342">
    <property type="entry name" value="CBS_dom_sf"/>
</dbReference>
<keyword evidence="2" id="KW-0129">CBS domain</keyword>
<protein>
    <submittedName>
        <fullName evidence="4">Inosine-5'-monophosphate dehydrogenase</fullName>
    </submittedName>
</protein>
<evidence type="ECO:0000259" key="3">
    <source>
        <dbReference type="PROSITE" id="PS51371"/>
    </source>
</evidence>
<dbReference type="Proteomes" id="UP000214646">
    <property type="component" value="Unassembled WGS sequence"/>
</dbReference>
<comment type="caution">
    <text evidence="4">The sequence shown here is derived from an EMBL/GenBank/DDBJ whole genome shotgun (WGS) entry which is preliminary data.</text>
</comment>
<dbReference type="InterPro" id="IPR000644">
    <property type="entry name" value="CBS_dom"/>
</dbReference>
<reference evidence="5" key="1">
    <citation type="submission" date="2017-06" db="EMBL/GenBank/DDBJ databases">
        <title>Genome analysis of Fimbriiglobus ruber SP5, the first member of the order Planctomycetales with confirmed chitinolytic capability.</title>
        <authorList>
            <person name="Ravin N.V."/>
            <person name="Rakitin A.L."/>
            <person name="Ivanova A.A."/>
            <person name="Beletsky A.V."/>
            <person name="Kulichevskaya I.S."/>
            <person name="Mardanov A.V."/>
            <person name="Dedysh S.N."/>
        </authorList>
    </citation>
    <scope>NUCLEOTIDE SEQUENCE [LARGE SCALE GENOMIC DNA]</scope>
    <source>
        <strain evidence="5">SP5</strain>
    </source>
</reference>
<dbReference type="Gene3D" id="3.10.580.10">
    <property type="entry name" value="CBS-domain"/>
    <property type="match status" value="1"/>
</dbReference>
<dbReference type="InterPro" id="IPR051462">
    <property type="entry name" value="CBS_domain-containing"/>
</dbReference>
<feature type="domain" description="CBS" evidence="3">
    <location>
        <begin position="49"/>
        <end position="106"/>
    </location>
</feature>
<evidence type="ECO:0000313" key="5">
    <source>
        <dbReference type="Proteomes" id="UP000214646"/>
    </source>
</evidence>
<gene>
    <name evidence="4" type="ORF">FRUB_02451</name>
</gene>
<evidence type="ECO:0000313" key="4">
    <source>
        <dbReference type="EMBL" id="OWK44519.1"/>
    </source>
</evidence>
<organism evidence="4 5">
    <name type="scientific">Fimbriiglobus ruber</name>
    <dbReference type="NCBI Taxonomy" id="1908690"/>
    <lineage>
        <taxon>Bacteria</taxon>
        <taxon>Pseudomonadati</taxon>
        <taxon>Planctomycetota</taxon>
        <taxon>Planctomycetia</taxon>
        <taxon>Gemmatales</taxon>
        <taxon>Gemmataceae</taxon>
        <taxon>Fimbriiglobus</taxon>
    </lineage>
</organism>
<evidence type="ECO:0000256" key="1">
    <source>
        <dbReference type="ARBA" id="ARBA00022737"/>
    </source>
</evidence>
<name>A0A225E4V4_9BACT</name>
<dbReference type="EMBL" id="NIDE01000003">
    <property type="protein sequence ID" value="OWK44519.1"/>
    <property type="molecule type" value="Genomic_DNA"/>
</dbReference>
<dbReference type="SMART" id="SM00116">
    <property type="entry name" value="CBS"/>
    <property type="match status" value="2"/>
</dbReference>